<reference evidence="1 2" key="1">
    <citation type="submission" date="2024-07" db="EMBL/GenBank/DDBJ databases">
        <title>Chromosome-level genome assembly of the water stick insect Ranatra chinensis (Heteroptera: Nepidae).</title>
        <authorList>
            <person name="Liu X."/>
        </authorList>
    </citation>
    <scope>NUCLEOTIDE SEQUENCE [LARGE SCALE GENOMIC DNA]</scope>
    <source>
        <strain evidence="1">Cailab_2021Rc</strain>
        <tissue evidence="1">Muscle</tissue>
    </source>
</reference>
<evidence type="ECO:0000313" key="1">
    <source>
        <dbReference type="EMBL" id="KAL1122554.1"/>
    </source>
</evidence>
<dbReference type="PANTHER" id="PTHR21477:SF13">
    <property type="entry name" value="KIAA0930"/>
    <property type="match status" value="1"/>
</dbReference>
<dbReference type="Proteomes" id="UP001558652">
    <property type="component" value="Unassembled WGS sequence"/>
</dbReference>
<dbReference type="AlphaFoldDB" id="A0ABD0Y7C0"/>
<proteinExistence type="predicted"/>
<protein>
    <submittedName>
        <fullName evidence="1">Uncharacterized protein</fullName>
    </submittedName>
</protein>
<evidence type="ECO:0000313" key="2">
    <source>
        <dbReference type="Proteomes" id="UP001558652"/>
    </source>
</evidence>
<gene>
    <name evidence="1" type="ORF">AAG570_002884</name>
</gene>
<sequence>MSFSNLSFLRTPTVLEQLLEEINFQRTKEMRQLMKDESGFVMLQGSSYWSDLFVRHFLYPEDQRTDSDDMLFFVRKKYIKSTPRNLPKFETEIAVYRKNGRKMPIGDPDLDWEETVYLNLIIHQFDYTLTIAICTRTSPKQLQILRRHTQTVYASPSRRRMDTKGEEEEITYPYICFMVDNFNEVMSEMLVRDGELVCVELMASDHQGRIQGVLFLGSIRYDALKRVYDARASLSSKMAQRMSFGLISHNTQRVEFVTMKGPLGKGHAEMAVTKPKGCGAETPTSEPGICATDLWDEDWDDAEEMFLYRHQRRLSDPSANLSVFVRGNWQKKPNTYSEGARAHSENEGLDSMAQSFAHIQAGNLRDGSSYKMHSPITFQNFN</sequence>
<name>A0ABD0Y7C0_9HEMI</name>
<dbReference type="InterPro" id="IPR019141">
    <property type="entry name" value="DUF2045"/>
</dbReference>
<dbReference type="PANTHER" id="PTHR21477">
    <property type="entry name" value="ZGC:172139"/>
    <property type="match status" value="1"/>
</dbReference>
<comment type="caution">
    <text evidence="1">The sequence shown here is derived from an EMBL/GenBank/DDBJ whole genome shotgun (WGS) entry which is preliminary data.</text>
</comment>
<dbReference type="Pfam" id="PF09741">
    <property type="entry name" value="DUF2045"/>
    <property type="match status" value="1"/>
</dbReference>
<organism evidence="1 2">
    <name type="scientific">Ranatra chinensis</name>
    <dbReference type="NCBI Taxonomy" id="642074"/>
    <lineage>
        <taxon>Eukaryota</taxon>
        <taxon>Metazoa</taxon>
        <taxon>Ecdysozoa</taxon>
        <taxon>Arthropoda</taxon>
        <taxon>Hexapoda</taxon>
        <taxon>Insecta</taxon>
        <taxon>Pterygota</taxon>
        <taxon>Neoptera</taxon>
        <taxon>Paraneoptera</taxon>
        <taxon>Hemiptera</taxon>
        <taxon>Heteroptera</taxon>
        <taxon>Panheteroptera</taxon>
        <taxon>Nepomorpha</taxon>
        <taxon>Nepidae</taxon>
        <taxon>Ranatrinae</taxon>
        <taxon>Ranatra</taxon>
    </lineage>
</organism>
<accession>A0ABD0Y7C0</accession>
<dbReference type="EMBL" id="JBFDAA010000013">
    <property type="protein sequence ID" value="KAL1122554.1"/>
    <property type="molecule type" value="Genomic_DNA"/>
</dbReference>
<keyword evidence="2" id="KW-1185">Reference proteome</keyword>